<keyword evidence="4" id="KW-1185">Reference proteome</keyword>
<dbReference type="EMBL" id="JBCEZU010000056">
    <property type="protein sequence ID" value="KAK9534604.1"/>
    <property type="molecule type" value="Genomic_DNA"/>
</dbReference>
<dbReference type="GO" id="GO:0005576">
    <property type="term" value="C:extracellular region"/>
    <property type="evidence" value="ECO:0007669"/>
    <property type="project" value="InterPro"/>
</dbReference>
<dbReference type="GO" id="GO:0008289">
    <property type="term" value="F:lipid binding"/>
    <property type="evidence" value="ECO:0007669"/>
    <property type="project" value="InterPro"/>
</dbReference>
<gene>
    <name evidence="3" type="ORF">VZT92_007039</name>
</gene>
<evidence type="ECO:0000256" key="1">
    <source>
        <dbReference type="ARBA" id="ARBA00010090"/>
    </source>
</evidence>
<dbReference type="EMBL" id="JBCEZU010000056">
    <property type="protein sequence ID" value="KAK9534605.1"/>
    <property type="molecule type" value="Genomic_DNA"/>
</dbReference>
<evidence type="ECO:0000313" key="3">
    <source>
        <dbReference type="EMBL" id="KAK9534605.1"/>
    </source>
</evidence>
<proteinExistence type="inferred from homology"/>
<name>A0AAW1FIN0_ZOAVI</name>
<keyword evidence="2" id="KW-1133">Transmembrane helix</keyword>
<protein>
    <submittedName>
        <fullName evidence="3">Uncharacterized protein</fullName>
    </submittedName>
</protein>
<keyword evidence="2" id="KW-0812">Transmembrane</keyword>
<reference evidence="3 4" key="1">
    <citation type="journal article" date="2024" name="Genome Biol. Evol.">
        <title>Chromosome-level genome assembly of the viviparous eelpout Zoarces viviparus.</title>
        <authorList>
            <person name="Fuhrmann N."/>
            <person name="Brasseur M.V."/>
            <person name="Bakowski C.E."/>
            <person name="Podsiadlowski L."/>
            <person name="Prost S."/>
            <person name="Krehenwinkel H."/>
            <person name="Mayer C."/>
        </authorList>
    </citation>
    <scope>NUCLEOTIDE SEQUENCE [LARGE SCALE GENOMIC DNA]</scope>
    <source>
        <strain evidence="3">NO-MEL_2022_Ind0_liver</strain>
    </source>
</reference>
<evidence type="ECO:0000313" key="4">
    <source>
        <dbReference type="Proteomes" id="UP001488805"/>
    </source>
</evidence>
<dbReference type="Pfam" id="PF05461">
    <property type="entry name" value="ApoL"/>
    <property type="match status" value="1"/>
</dbReference>
<accession>A0AAW1FIN0</accession>
<dbReference type="GO" id="GO:0016020">
    <property type="term" value="C:membrane"/>
    <property type="evidence" value="ECO:0007669"/>
    <property type="project" value="TreeGrafter"/>
</dbReference>
<dbReference type="PANTHER" id="PTHR14096:SF57">
    <property type="entry name" value="APOLIPOPROTEIN L4"/>
    <property type="match status" value="1"/>
</dbReference>
<keyword evidence="2" id="KW-0472">Membrane</keyword>
<dbReference type="PANTHER" id="PTHR14096">
    <property type="entry name" value="APOLIPOPROTEIN L"/>
    <property type="match status" value="1"/>
</dbReference>
<organism evidence="3 4">
    <name type="scientific">Zoarces viviparus</name>
    <name type="common">Viviparous eelpout</name>
    <name type="synonym">Blennius viviparus</name>
    <dbReference type="NCBI Taxonomy" id="48416"/>
    <lineage>
        <taxon>Eukaryota</taxon>
        <taxon>Metazoa</taxon>
        <taxon>Chordata</taxon>
        <taxon>Craniata</taxon>
        <taxon>Vertebrata</taxon>
        <taxon>Euteleostomi</taxon>
        <taxon>Actinopterygii</taxon>
        <taxon>Neopterygii</taxon>
        <taxon>Teleostei</taxon>
        <taxon>Neoteleostei</taxon>
        <taxon>Acanthomorphata</taxon>
        <taxon>Eupercaria</taxon>
        <taxon>Perciformes</taxon>
        <taxon>Cottioidei</taxon>
        <taxon>Zoarcales</taxon>
        <taxon>Zoarcidae</taxon>
        <taxon>Zoarcinae</taxon>
        <taxon>Zoarces</taxon>
    </lineage>
</organism>
<dbReference type="GO" id="GO:0042157">
    <property type="term" value="P:lipoprotein metabolic process"/>
    <property type="evidence" value="ECO:0007669"/>
    <property type="project" value="InterPro"/>
</dbReference>
<comment type="similarity">
    <text evidence="1">Belongs to the apolipoprotein L family.</text>
</comment>
<feature type="transmembrane region" description="Helical" evidence="2">
    <location>
        <begin position="258"/>
        <end position="280"/>
    </location>
</feature>
<sequence>MSGKRENLQRALSQYVKDTLSHIDTVRGFCESLSTWTDERKTEWTKMKEVTDQQQLAAVLEDTVGGLEKLDCFLDAVEKLAVTSLHVFTVEKPVLHLPEGIRPEDVQVVIFAARMICPLLLEFKRDASVFFLPKLQNVEVLIYQLNKYIQTTHKICDMLEKSSLSDLCLEMNVKPLVDLDVGLSEDEMQRMLHHINQLNEIRDDQPFRMVFLFQEVSCSDFISELNKRRSGMLQSLEDLEQFAVQLDRMNKGAKISSVAGSSVGAAGGLLSIAGLALIPFTAGASLGLIIGGTTLGVTSGVNSVVTTATEIGVNCTYQNKASESFKSFMENVQSIQDSLQKVYCQPGLNIQLKAEYDKVFPKMGSVGRGIMSLITEVSAIKAVQEANALRRASRVSSEIINVGQASVKGSLVLSNTARKFNIGLNALFIGMDVVFIVKDSIGLAKGSETEFSQFIRARATLWCSEMDSWQKIYDFLCKDLLTSEKDKAVLEKPFYPEKEI</sequence>
<dbReference type="Proteomes" id="UP001488805">
    <property type="component" value="Unassembled WGS sequence"/>
</dbReference>
<dbReference type="InterPro" id="IPR008405">
    <property type="entry name" value="ApoL"/>
</dbReference>
<dbReference type="AlphaFoldDB" id="A0AAW1FIN0"/>
<dbReference type="GO" id="GO:0006869">
    <property type="term" value="P:lipid transport"/>
    <property type="evidence" value="ECO:0007669"/>
    <property type="project" value="InterPro"/>
</dbReference>
<comment type="caution">
    <text evidence="3">The sequence shown here is derived from an EMBL/GenBank/DDBJ whole genome shotgun (WGS) entry which is preliminary data.</text>
</comment>
<evidence type="ECO:0000256" key="2">
    <source>
        <dbReference type="SAM" id="Phobius"/>
    </source>
</evidence>